<evidence type="ECO:0000313" key="2">
    <source>
        <dbReference type="Proteomes" id="UP000515129"/>
    </source>
</evidence>
<dbReference type="RefSeq" id="XP_026058787.1">
    <property type="nucleotide sequence ID" value="XM_026203002.1"/>
</dbReference>
<dbReference type="PANTHER" id="PTHR31751:SF7">
    <property type="entry name" value="THAP-TYPE DOMAIN-CONTAINING PROTEIN"/>
    <property type="match status" value="1"/>
</dbReference>
<accession>A0A6P6JGL8</accession>
<gene>
    <name evidence="3" type="primary">LOC113043551</name>
</gene>
<evidence type="ECO:0000256" key="1">
    <source>
        <dbReference type="SAM" id="MobiDB-lite"/>
    </source>
</evidence>
<dbReference type="AlphaFoldDB" id="A0A6P6JGL8"/>
<dbReference type="GeneID" id="113043551"/>
<feature type="region of interest" description="Disordered" evidence="1">
    <location>
        <begin position="694"/>
        <end position="718"/>
    </location>
</feature>
<sequence length="743" mass="85249">MSVTKSKRPRYNSEIRRDKVRNKTRICIGDAFERWRRLKTEKNLNTDANVANFLLDSYYGPSTSTPSKRNLKKHHLTAPSLSSIVCASSETLSNRYTIYREDLSPIEERLEDDERTMDASEVLEESLQNMSIQDAETQVMNEQEINDLMNSVIDWGDSEGVSNEEIEADDSEDEDYVPRICIRLGGALQAPPCIDNLPVIDASETVHDIPDVEPPSVTLPTLQQPGFPDTLEVMTEDDLIGKRASITYEDCLRQLATLLVLPVQKCPYTCDVSKMECQCRPPFEVSITRRGTASIMEWTCLVGHTVWRWSSQPTLRYGMLAGDFMLASNILLSGSNYAKVSLLFQFMNLGMVDRSSFFTIQDTYGVDTVKEFWEERRAEAINRLKDRDVVIVADGRMDSPGHCAQYCTYTAMENESREIISVITVDKRETGRNSVIMEREAFVRTVDTLLNEVKLVEVCTDAHVQISALMNKGKYKDLGLQHSLDMWHGAKNLAKRIHAASQVKGQSSLSSWLKDIVNHFWWCCKTADSYQEFLELWLGLLHHVTNEHRWVLGSCQHADLESGGTQQWLERGSMAHEALKSIVRNKRWLNEVHKYLNFRSTADLESFQNHILMYASKRTAFSPPVFEARMLLAAMDYNYHKDRPELCKSDGSKQYRRLYKKNARRYMLYTRKTSKTYGYIPELQAMILQKRLAGKGMPRRRTLRPDDPRRYGPLPPVPAPTIEELLHTQVRRGLVSTFQTKDL</sequence>
<evidence type="ECO:0000313" key="3">
    <source>
        <dbReference type="RefSeq" id="XP_026058787.1"/>
    </source>
</evidence>
<keyword evidence="2" id="KW-1185">Reference proteome</keyword>
<dbReference type="KEGG" id="caua:113043551"/>
<dbReference type="Proteomes" id="UP000515129">
    <property type="component" value="Chromosome 25"/>
</dbReference>
<proteinExistence type="predicted"/>
<dbReference type="PANTHER" id="PTHR31751">
    <property type="entry name" value="SI:CH211-108C17.2-RELATED-RELATED"/>
    <property type="match status" value="1"/>
</dbReference>
<reference evidence="3" key="1">
    <citation type="submission" date="2025-08" db="UniProtKB">
        <authorList>
            <consortium name="RefSeq"/>
        </authorList>
    </citation>
    <scope>IDENTIFICATION</scope>
    <source>
        <strain evidence="3">Wakin</strain>
        <tissue evidence="3">Muscle</tissue>
    </source>
</reference>
<name>A0A6P6JGL8_CARAU</name>
<protein>
    <submittedName>
        <fullName evidence="3">Uncharacterized protein LOC113043551 isoform X1</fullName>
    </submittedName>
</protein>
<dbReference type="OrthoDB" id="6155112at2759"/>
<organism evidence="2 3">
    <name type="scientific">Carassius auratus</name>
    <name type="common">Goldfish</name>
    <dbReference type="NCBI Taxonomy" id="7957"/>
    <lineage>
        <taxon>Eukaryota</taxon>
        <taxon>Metazoa</taxon>
        <taxon>Chordata</taxon>
        <taxon>Craniata</taxon>
        <taxon>Vertebrata</taxon>
        <taxon>Euteleostomi</taxon>
        <taxon>Actinopterygii</taxon>
        <taxon>Neopterygii</taxon>
        <taxon>Teleostei</taxon>
        <taxon>Ostariophysi</taxon>
        <taxon>Cypriniformes</taxon>
        <taxon>Cyprinidae</taxon>
        <taxon>Cyprininae</taxon>
        <taxon>Carassius</taxon>
    </lineage>
</organism>